<name>A0ACB8FJX1_9SAUR</name>
<keyword evidence="2" id="KW-1185">Reference proteome</keyword>
<gene>
    <name evidence="1" type="ORF">K3G42_026381</name>
</gene>
<evidence type="ECO:0000313" key="1">
    <source>
        <dbReference type="EMBL" id="KAH8005349.1"/>
    </source>
</evidence>
<protein>
    <submittedName>
        <fullName evidence="1">Uncharacterized protein</fullName>
    </submittedName>
</protein>
<organism evidence="1 2">
    <name type="scientific">Sphaerodactylus townsendi</name>
    <dbReference type="NCBI Taxonomy" id="933632"/>
    <lineage>
        <taxon>Eukaryota</taxon>
        <taxon>Metazoa</taxon>
        <taxon>Chordata</taxon>
        <taxon>Craniata</taxon>
        <taxon>Vertebrata</taxon>
        <taxon>Euteleostomi</taxon>
        <taxon>Lepidosauria</taxon>
        <taxon>Squamata</taxon>
        <taxon>Bifurcata</taxon>
        <taxon>Gekkota</taxon>
        <taxon>Sphaerodactylidae</taxon>
        <taxon>Sphaerodactylus</taxon>
    </lineage>
</organism>
<dbReference type="Proteomes" id="UP000827872">
    <property type="component" value="Linkage Group LG04"/>
</dbReference>
<comment type="caution">
    <text evidence="1">The sequence shown here is derived from an EMBL/GenBank/DDBJ whole genome shotgun (WGS) entry which is preliminary data.</text>
</comment>
<dbReference type="EMBL" id="CM037617">
    <property type="protein sequence ID" value="KAH8005349.1"/>
    <property type="molecule type" value="Genomic_DNA"/>
</dbReference>
<reference evidence="1" key="1">
    <citation type="submission" date="2021-08" db="EMBL/GenBank/DDBJ databases">
        <title>The first chromosome-level gecko genome reveals the dynamic sex chromosomes of Neotropical dwarf geckos (Sphaerodactylidae: Sphaerodactylus).</title>
        <authorList>
            <person name="Pinto B.J."/>
            <person name="Keating S.E."/>
            <person name="Gamble T."/>
        </authorList>
    </citation>
    <scope>NUCLEOTIDE SEQUENCE</scope>
    <source>
        <strain evidence="1">TG3544</strain>
    </source>
</reference>
<proteinExistence type="predicted"/>
<accession>A0ACB8FJX1</accession>
<sequence length="84" mass="9298">MLLFILRKDWCFLEHGTDPLPKAAGLPFSKSFKPVLITISTAAKLIHLGSVKKTPTSLGKVSILRSKEVRGCVDAQQTAVLHRW</sequence>
<evidence type="ECO:0000313" key="2">
    <source>
        <dbReference type="Proteomes" id="UP000827872"/>
    </source>
</evidence>